<protein>
    <submittedName>
        <fullName evidence="1">Uncharacterized protein</fullName>
    </submittedName>
</protein>
<organism evidence="1 2">
    <name type="scientific">Adhaeretor mobilis</name>
    <dbReference type="NCBI Taxonomy" id="1930276"/>
    <lineage>
        <taxon>Bacteria</taxon>
        <taxon>Pseudomonadati</taxon>
        <taxon>Planctomycetota</taxon>
        <taxon>Planctomycetia</taxon>
        <taxon>Pirellulales</taxon>
        <taxon>Lacipirellulaceae</taxon>
        <taxon>Adhaeretor</taxon>
    </lineage>
</organism>
<sequence>MPHHTRFFQRPDGLILSVCCLTLLATFLPQVQGRTGLSPKASGSVVHSEDSGFASKSGKRRLREGTRIEGWLGHFELKSQSATFRTEQGHVLGSLANLNLERIVATLQAADKPEDMWWSVSGTITEYSGKNHVLISRAVYKATAVRPEH</sequence>
<keyword evidence="2" id="KW-1185">Reference proteome</keyword>
<name>A0A517MT45_9BACT</name>
<dbReference type="AlphaFoldDB" id="A0A517MT45"/>
<proteinExistence type="predicted"/>
<dbReference type="EMBL" id="CP036263">
    <property type="protein sequence ID" value="QDS98061.1"/>
    <property type="molecule type" value="Genomic_DNA"/>
</dbReference>
<evidence type="ECO:0000313" key="2">
    <source>
        <dbReference type="Proteomes" id="UP000319852"/>
    </source>
</evidence>
<dbReference type="OrthoDB" id="280676at2"/>
<dbReference type="Proteomes" id="UP000319852">
    <property type="component" value="Chromosome"/>
</dbReference>
<dbReference type="RefSeq" id="WP_145058943.1">
    <property type="nucleotide sequence ID" value="NZ_CP036263.1"/>
</dbReference>
<dbReference type="KEGG" id="amob:HG15A2_13320"/>
<gene>
    <name evidence="1" type="ORF">HG15A2_13320</name>
</gene>
<evidence type="ECO:0000313" key="1">
    <source>
        <dbReference type="EMBL" id="QDS98061.1"/>
    </source>
</evidence>
<reference evidence="1 2" key="1">
    <citation type="submission" date="2019-02" db="EMBL/GenBank/DDBJ databases">
        <title>Deep-cultivation of Planctomycetes and their phenomic and genomic characterization uncovers novel biology.</title>
        <authorList>
            <person name="Wiegand S."/>
            <person name="Jogler M."/>
            <person name="Boedeker C."/>
            <person name="Pinto D."/>
            <person name="Vollmers J."/>
            <person name="Rivas-Marin E."/>
            <person name="Kohn T."/>
            <person name="Peeters S.H."/>
            <person name="Heuer A."/>
            <person name="Rast P."/>
            <person name="Oberbeckmann S."/>
            <person name="Bunk B."/>
            <person name="Jeske O."/>
            <person name="Meyerdierks A."/>
            <person name="Storesund J.E."/>
            <person name="Kallscheuer N."/>
            <person name="Luecker S."/>
            <person name="Lage O.M."/>
            <person name="Pohl T."/>
            <person name="Merkel B.J."/>
            <person name="Hornburger P."/>
            <person name="Mueller R.-W."/>
            <person name="Bruemmer F."/>
            <person name="Labrenz M."/>
            <person name="Spormann A.M."/>
            <person name="Op den Camp H."/>
            <person name="Overmann J."/>
            <person name="Amann R."/>
            <person name="Jetten M.S.M."/>
            <person name="Mascher T."/>
            <person name="Medema M.H."/>
            <person name="Devos D.P."/>
            <person name="Kaster A.-K."/>
            <person name="Ovreas L."/>
            <person name="Rohde M."/>
            <person name="Galperin M.Y."/>
            <person name="Jogler C."/>
        </authorList>
    </citation>
    <scope>NUCLEOTIDE SEQUENCE [LARGE SCALE GENOMIC DNA]</scope>
    <source>
        <strain evidence="1 2">HG15A2</strain>
    </source>
</reference>
<accession>A0A517MT45</accession>